<name>A0A1Q9AY68_9HYPH</name>
<dbReference type="PANTHER" id="PTHR39210">
    <property type="entry name" value="HEPARIN-SULFATE LYASE"/>
    <property type="match status" value="1"/>
</dbReference>
<dbReference type="Gene3D" id="1.50.10.100">
    <property type="entry name" value="Chondroitin AC/alginate lyase"/>
    <property type="match status" value="1"/>
</dbReference>
<sequence>MQISSPSSTDRRRLLYLYSHEAWRRVSHRLMLGRRTVLRFSGPAPDRLIVAPTDLRAVDPYVAEEILDGRFPLAGRELETQGRSPFEMDLPSQAFAVSLHSFSWVRHMRTLTQDEDFARLRTIFNDWFRTHGRRFAGSPSWEPETLARRVIAWLSHSPVILKNAERNFYRRFLKSLSFQLRYLRHIADTAPEGQARLRVRIALAMASIAMPASLAAIRKAARQLDHELDRQILPDGSHCSRNPRSAMDLLFDLLPLRQTYVNLGHDVPVRLIPCIDRMYPALRFFRHRGGELALFNGAKTTLASELMSVLRYDETAGAPFKALPNGRYERLAFEDVVVIMDVGAPLSAALSRTAHAGCLSFEMSSGQHRFIINSGAPAFAGERYRQLARSTAAHSTVTLNDHSSARLSQSAFLGPIVTGGLAHVESRREQTSGGADSVVAAHDGYLKLFGLKHERDLALHSGGALLRGRDRFIRRRGEDPGSDCPHVATARFHVHPAITLERQGENEVALVAPDGDCWVFSCIDVPVEIEDDVFFADPSGIRPSKQLTLTFALAETSEVQWTLEREI</sequence>
<keyword evidence="2" id="KW-0732">Signal</keyword>
<dbReference type="PANTHER" id="PTHR39210:SF1">
    <property type="entry name" value="HEPARIN-SULFATE LYASE"/>
    <property type="match status" value="1"/>
</dbReference>
<evidence type="ECO:0000256" key="1">
    <source>
        <dbReference type="ARBA" id="ARBA00004418"/>
    </source>
</evidence>
<dbReference type="Proteomes" id="UP000186364">
    <property type="component" value="Unassembled WGS sequence"/>
</dbReference>
<evidence type="ECO:0000313" key="6">
    <source>
        <dbReference type="EMBL" id="OLP60389.1"/>
    </source>
</evidence>
<organism evidence="6 7">
    <name type="scientific">Xaviernesmea oryzae</name>
    <dbReference type="NCBI Taxonomy" id="464029"/>
    <lineage>
        <taxon>Bacteria</taxon>
        <taxon>Pseudomonadati</taxon>
        <taxon>Pseudomonadota</taxon>
        <taxon>Alphaproteobacteria</taxon>
        <taxon>Hyphomicrobiales</taxon>
        <taxon>Rhizobiaceae</taxon>
        <taxon>Rhizobium/Agrobacterium group</taxon>
        <taxon>Xaviernesmea</taxon>
    </lineage>
</organism>
<gene>
    <name evidence="6" type="ORF">BJF93_15715</name>
</gene>
<keyword evidence="7" id="KW-1185">Reference proteome</keyword>
<evidence type="ECO:0000256" key="4">
    <source>
        <dbReference type="ARBA" id="ARBA00023239"/>
    </source>
</evidence>
<dbReference type="AlphaFoldDB" id="A0A1Q9AY68"/>
<comment type="subcellular location">
    <subcellularLocation>
        <location evidence="1">Periplasm</location>
    </subcellularLocation>
</comment>
<dbReference type="GO" id="GO:0016829">
    <property type="term" value="F:lyase activity"/>
    <property type="evidence" value="ECO:0007669"/>
    <property type="project" value="UniProtKB-KW"/>
</dbReference>
<dbReference type="InterPro" id="IPR008929">
    <property type="entry name" value="Chondroitin_lyas"/>
</dbReference>
<evidence type="ECO:0000313" key="7">
    <source>
        <dbReference type="Proteomes" id="UP000186364"/>
    </source>
</evidence>
<evidence type="ECO:0000256" key="2">
    <source>
        <dbReference type="ARBA" id="ARBA00022729"/>
    </source>
</evidence>
<keyword evidence="3" id="KW-0574">Periplasm</keyword>
<evidence type="ECO:0000259" key="5">
    <source>
        <dbReference type="Pfam" id="PF07940"/>
    </source>
</evidence>
<comment type="caution">
    <text evidence="6">The sequence shown here is derived from an EMBL/GenBank/DDBJ whole genome shotgun (WGS) entry which is preliminary data.</text>
</comment>
<dbReference type="InterPro" id="IPR012480">
    <property type="entry name" value="Hepar_II_III_C"/>
</dbReference>
<proteinExistence type="predicted"/>
<accession>A0A1Q9AY68</accession>
<dbReference type="Pfam" id="PF07940">
    <property type="entry name" value="Hepar_II_III_C"/>
    <property type="match status" value="1"/>
</dbReference>
<keyword evidence="4" id="KW-0456">Lyase</keyword>
<dbReference type="EMBL" id="MKIP01000037">
    <property type="protein sequence ID" value="OLP60389.1"/>
    <property type="molecule type" value="Genomic_DNA"/>
</dbReference>
<dbReference type="Gene3D" id="2.70.98.70">
    <property type="match status" value="1"/>
</dbReference>
<protein>
    <submittedName>
        <fullName evidence="6">Heparinase</fullName>
    </submittedName>
</protein>
<evidence type="ECO:0000256" key="3">
    <source>
        <dbReference type="ARBA" id="ARBA00022764"/>
    </source>
</evidence>
<dbReference type="GO" id="GO:0042597">
    <property type="term" value="C:periplasmic space"/>
    <property type="evidence" value="ECO:0007669"/>
    <property type="project" value="UniProtKB-SubCell"/>
</dbReference>
<feature type="domain" description="Heparinase II/III-like C-terminal" evidence="5">
    <location>
        <begin position="317"/>
        <end position="562"/>
    </location>
</feature>
<reference evidence="6 7" key="1">
    <citation type="submission" date="2016-09" db="EMBL/GenBank/DDBJ databases">
        <title>Rhizobium sp. nov., a novel species isolated from the rice rhizosphere.</title>
        <authorList>
            <person name="Zhao J."/>
            <person name="Zhang X."/>
        </authorList>
    </citation>
    <scope>NUCLEOTIDE SEQUENCE [LARGE SCALE GENOMIC DNA]</scope>
    <source>
        <strain evidence="6 7">1.7048</strain>
    </source>
</reference>